<dbReference type="EMBL" id="JASMQC010000132">
    <property type="protein sequence ID" value="KAK1928105.1"/>
    <property type="molecule type" value="Genomic_DNA"/>
</dbReference>
<protein>
    <submittedName>
        <fullName evidence="2">Uncharacterized protein</fullName>
    </submittedName>
</protein>
<evidence type="ECO:0000313" key="2">
    <source>
        <dbReference type="EMBL" id="KAK1928105.1"/>
    </source>
</evidence>
<dbReference type="EMBL" id="JASMQC010000132">
    <property type="protein sequence ID" value="KAK1928106.1"/>
    <property type="molecule type" value="Genomic_DNA"/>
</dbReference>
<keyword evidence="1" id="KW-1133">Transmembrane helix</keyword>
<sequence>MADETFGGVARCYNNALSEPARNSRLLMTTLGKAASGLATVSAVAGLFAAGLCVVVLCWGRLVVFFSMEDINLVDPASSHTLVSKIKPCMSKYKHVLYCETANGSLYQL</sequence>
<organism evidence="2 4">
    <name type="scientific">Phytophthora citrophthora</name>
    <dbReference type="NCBI Taxonomy" id="4793"/>
    <lineage>
        <taxon>Eukaryota</taxon>
        <taxon>Sar</taxon>
        <taxon>Stramenopiles</taxon>
        <taxon>Oomycota</taxon>
        <taxon>Peronosporomycetes</taxon>
        <taxon>Peronosporales</taxon>
        <taxon>Peronosporaceae</taxon>
        <taxon>Phytophthora</taxon>
    </lineage>
</organism>
<evidence type="ECO:0000313" key="4">
    <source>
        <dbReference type="Proteomes" id="UP001259832"/>
    </source>
</evidence>
<evidence type="ECO:0000313" key="3">
    <source>
        <dbReference type="EMBL" id="KAK1928106.1"/>
    </source>
</evidence>
<proteinExistence type="predicted"/>
<accession>A0AAD9FXZ7</accession>
<gene>
    <name evidence="2" type="ORF">P3T76_016432</name>
    <name evidence="3" type="ORF">P3T76_016433</name>
</gene>
<keyword evidence="4" id="KW-1185">Reference proteome</keyword>
<comment type="caution">
    <text evidence="2">The sequence shown here is derived from an EMBL/GenBank/DDBJ whole genome shotgun (WGS) entry which is preliminary data.</text>
</comment>
<keyword evidence="1" id="KW-0472">Membrane</keyword>
<reference evidence="2" key="1">
    <citation type="submission" date="2023-08" db="EMBL/GenBank/DDBJ databases">
        <title>Reference Genome Resource for the Citrus Pathogen Phytophthora citrophthora.</title>
        <authorList>
            <person name="Moller H."/>
            <person name="Coetzee B."/>
            <person name="Rose L.J."/>
            <person name="Van Niekerk J.M."/>
        </authorList>
    </citation>
    <scope>NUCLEOTIDE SEQUENCE</scope>
    <source>
        <strain evidence="2">STE-U-9442</strain>
    </source>
</reference>
<evidence type="ECO:0000256" key="1">
    <source>
        <dbReference type="SAM" id="Phobius"/>
    </source>
</evidence>
<feature type="transmembrane region" description="Helical" evidence="1">
    <location>
        <begin position="34"/>
        <end position="59"/>
    </location>
</feature>
<dbReference type="AlphaFoldDB" id="A0AAD9FXZ7"/>
<keyword evidence="1" id="KW-0812">Transmembrane</keyword>
<name>A0AAD9FXZ7_9STRA</name>
<dbReference type="Proteomes" id="UP001259832">
    <property type="component" value="Unassembled WGS sequence"/>
</dbReference>